<feature type="compositionally biased region" description="Polar residues" evidence="2">
    <location>
        <begin position="10"/>
        <end position="19"/>
    </location>
</feature>
<reference evidence="3" key="2">
    <citation type="submission" date="2022-10" db="EMBL/GenBank/DDBJ databases">
        <authorList>
            <consortium name="ENA_rothamsted_submissions"/>
            <consortium name="culmorum"/>
            <person name="King R."/>
        </authorList>
    </citation>
    <scope>NUCLEOTIDE SEQUENCE</scope>
</reference>
<protein>
    <submittedName>
        <fullName evidence="3">Uncharacterized protein</fullName>
    </submittedName>
</protein>
<name>A0A9N9R0G0_9NEOP</name>
<organism evidence="3 4">
    <name type="scientific">Diatraea saccharalis</name>
    <name type="common">sugarcane borer</name>
    <dbReference type="NCBI Taxonomy" id="40085"/>
    <lineage>
        <taxon>Eukaryota</taxon>
        <taxon>Metazoa</taxon>
        <taxon>Ecdysozoa</taxon>
        <taxon>Arthropoda</taxon>
        <taxon>Hexapoda</taxon>
        <taxon>Insecta</taxon>
        <taxon>Pterygota</taxon>
        <taxon>Neoptera</taxon>
        <taxon>Endopterygota</taxon>
        <taxon>Lepidoptera</taxon>
        <taxon>Glossata</taxon>
        <taxon>Ditrysia</taxon>
        <taxon>Pyraloidea</taxon>
        <taxon>Crambidae</taxon>
        <taxon>Crambinae</taxon>
        <taxon>Diatraea</taxon>
    </lineage>
</organism>
<feature type="region of interest" description="Disordered" evidence="2">
    <location>
        <begin position="1"/>
        <end position="47"/>
    </location>
</feature>
<dbReference type="Proteomes" id="UP001153714">
    <property type="component" value="Chromosome 16"/>
</dbReference>
<feature type="coiled-coil region" evidence="1">
    <location>
        <begin position="109"/>
        <end position="156"/>
    </location>
</feature>
<keyword evidence="4" id="KW-1185">Reference proteome</keyword>
<feature type="coiled-coil region" evidence="1">
    <location>
        <begin position="228"/>
        <end position="296"/>
    </location>
</feature>
<dbReference type="AlphaFoldDB" id="A0A9N9R0G0"/>
<evidence type="ECO:0000313" key="4">
    <source>
        <dbReference type="Proteomes" id="UP001153714"/>
    </source>
</evidence>
<evidence type="ECO:0000256" key="2">
    <source>
        <dbReference type="SAM" id="MobiDB-lite"/>
    </source>
</evidence>
<gene>
    <name evidence="3" type="ORF">DIATSA_LOCUS4928</name>
</gene>
<evidence type="ECO:0000313" key="3">
    <source>
        <dbReference type="EMBL" id="CAG9787017.1"/>
    </source>
</evidence>
<evidence type="ECO:0000256" key="1">
    <source>
        <dbReference type="SAM" id="Coils"/>
    </source>
</evidence>
<sequence length="466" mass="54804">MYKSPKPVPRQTSSQESMPTPSPRRSLISNPETPPKPEKEKAQEWGPDMDRFWSDLSSIAGKLSKVLETMETQPTLRKETKDRIILTIRKTREKMKTMETIGEDIRSYIEQQEITFGALERDVKELRKEKQIMEKIEEMMTMQNKMNKQMENIETNTDILIENRTKIIDKIEQTEDKITAEVIDMGRRIGERIEDSGNDIKQEITKKGTKTTERHEHPTIQINNKEIINKIEETEKYLNERITHAREETIKEVKEKTKGIKEQLVENIKNNNKEIKKDIEENIKKIEDEIKRTPQKNTSLSSEETLQTYAKITKNKNLMRQNPEIYKEEEHKKMKLKYRKKSTNQDRCHAVLQVHPEVWRKITEQGRLYMGMERLKVEDQSPLIQCTRCLGFGHGRKFCVESADRCSHCGGPHLRANCPDREAGNPPRCCNCAHAEYPDQQHNAFSTECRTREKWEYLVRSTTQYI</sequence>
<reference evidence="3" key="1">
    <citation type="submission" date="2021-12" db="EMBL/GenBank/DDBJ databases">
        <authorList>
            <person name="King R."/>
        </authorList>
    </citation>
    <scope>NUCLEOTIDE SEQUENCE</scope>
</reference>
<proteinExistence type="predicted"/>
<accession>A0A9N9R0G0</accession>
<keyword evidence="1" id="KW-0175">Coiled coil</keyword>
<dbReference type="EMBL" id="OU893347">
    <property type="protein sequence ID" value="CAG9787017.1"/>
    <property type="molecule type" value="Genomic_DNA"/>
</dbReference>
<dbReference type="OrthoDB" id="10022108at2759"/>
<feature type="compositionally biased region" description="Basic and acidic residues" evidence="2">
    <location>
        <begin position="35"/>
        <end position="47"/>
    </location>
</feature>